<reference evidence="3 4" key="1">
    <citation type="submission" date="2021-06" db="EMBL/GenBank/DDBJ databases">
        <authorList>
            <person name="Palmer J.M."/>
        </authorList>
    </citation>
    <scope>NUCLEOTIDE SEQUENCE [LARGE SCALE GENOMIC DNA]</scope>
    <source>
        <strain evidence="3 4">AS_MEX2019</strain>
        <tissue evidence="3">Muscle</tissue>
    </source>
</reference>
<organism evidence="3 4">
    <name type="scientific">Ameca splendens</name>
    <dbReference type="NCBI Taxonomy" id="208324"/>
    <lineage>
        <taxon>Eukaryota</taxon>
        <taxon>Metazoa</taxon>
        <taxon>Chordata</taxon>
        <taxon>Craniata</taxon>
        <taxon>Vertebrata</taxon>
        <taxon>Euteleostomi</taxon>
        <taxon>Actinopterygii</taxon>
        <taxon>Neopterygii</taxon>
        <taxon>Teleostei</taxon>
        <taxon>Neoteleostei</taxon>
        <taxon>Acanthomorphata</taxon>
        <taxon>Ovalentaria</taxon>
        <taxon>Atherinomorphae</taxon>
        <taxon>Cyprinodontiformes</taxon>
        <taxon>Goodeidae</taxon>
        <taxon>Ameca</taxon>
    </lineage>
</organism>
<proteinExistence type="predicted"/>
<feature type="region of interest" description="Disordered" evidence="1">
    <location>
        <begin position="1"/>
        <end position="24"/>
    </location>
</feature>
<dbReference type="EMBL" id="JAHRIP010082728">
    <property type="protein sequence ID" value="MEQ2313165.1"/>
    <property type="molecule type" value="Genomic_DNA"/>
</dbReference>
<keyword evidence="4" id="KW-1185">Reference proteome</keyword>
<dbReference type="Proteomes" id="UP001469553">
    <property type="component" value="Unassembled WGS sequence"/>
</dbReference>
<name>A0ABV1A427_9TELE</name>
<evidence type="ECO:0000313" key="4">
    <source>
        <dbReference type="Proteomes" id="UP001469553"/>
    </source>
</evidence>
<dbReference type="PANTHER" id="PTHR12127:SF5">
    <property type="entry name" value="MUCOLIPIN-3"/>
    <property type="match status" value="1"/>
</dbReference>
<dbReference type="PANTHER" id="PTHR12127">
    <property type="entry name" value="MUCOLIPIN"/>
    <property type="match status" value="1"/>
</dbReference>
<gene>
    <name evidence="3" type="ORF">AMECASPLE_038865</name>
</gene>
<dbReference type="InterPro" id="IPR039031">
    <property type="entry name" value="Mucolipin"/>
</dbReference>
<dbReference type="InterPro" id="IPR049134">
    <property type="entry name" value="MCLN_ECD"/>
</dbReference>
<protein>
    <recommendedName>
        <fullName evidence="2">Mucolipin extracytosolic domain-containing protein</fullName>
    </recommendedName>
</protein>
<evidence type="ECO:0000256" key="1">
    <source>
        <dbReference type="SAM" id="MobiDB-lite"/>
    </source>
</evidence>
<feature type="domain" description="Mucolipin extracytosolic" evidence="2">
    <location>
        <begin position="87"/>
        <end position="184"/>
    </location>
</feature>
<evidence type="ECO:0000313" key="3">
    <source>
        <dbReference type="EMBL" id="MEQ2313165.1"/>
    </source>
</evidence>
<evidence type="ECO:0000259" key="2">
    <source>
        <dbReference type="Pfam" id="PF21381"/>
    </source>
</evidence>
<sequence length="192" mass="22771">MEESSDTYGIYDPNNPISWEDHQPQSMEERVEERVECLRRKIKYYFMNPCEKYHARGRKPWKLMLQIVKIAIITIQLVSFGLSNQMVVTFKEENLMTFKHLFLKDYADGDMDTYAVYRQADVYDHIEYIILQYGLLHNNTVGNHEYEKNGTTYTPLLLCQEFYRNGSIYSGTETVEIDAHVETSKHFYCCNQ</sequence>
<dbReference type="Pfam" id="PF21381">
    <property type="entry name" value="MCLN_ECD"/>
    <property type="match status" value="1"/>
</dbReference>
<accession>A0ABV1A427</accession>
<comment type="caution">
    <text evidence="3">The sequence shown here is derived from an EMBL/GenBank/DDBJ whole genome shotgun (WGS) entry which is preliminary data.</text>
</comment>